<dbReference type="Gene3D" id="3.40.50.720">
    <property type="entry name" value="NAD(P)-binding Rossmann-like Domain"/>
    <property type="match status" value="1"/>
</dbReference>
<dbReference type="GO" id="GO:0016491">
    <property type="term" value="F:oxidoreductase activity"/>
    <property type="evidence" value="ECO:0007669"/>
    <property type="project" value="UniProtKB-KW"/>
</dbReference>
<evidence type="ECO:0000313" key="4">
    <source>
        <dbReference type="EMBL" id="PDQ35055.1"/>
    </source>
</evidence>
<dbReference type="SUPFAM" id="SSF51735">
    <property type="entry name" value="NAD(P)-binding Rossmann-fold domains"/>
    <property type="match status" value="1"/>
</dbReference>
<dbReference type="InterPro" id="IPR050259">
    <property type="entry name" value="SDR"/>
</dbReference>
<dbReference type="Proteomes" id="UP000219994">
    <property type="component" value="Unassembled WGS sequence"/>
</dbReference>
<keyword evidence="2" id="KW-0560">Oxidoreductase</keyword>
<evidence type="ECO:0000256" key="3">
    <source>
        <dbReference type="SAM" id="MobiDB-lite"/>
    </source>
</evidence>
<evidence type="ECO:0000313" key="5">
    <source>
        <dbReference type="Proteomes" id="UP000219994"/>
    </source>
</evidence>
<proteinExistence type="inferred from homology"/>
<accession>A0A2A6FQA8</accession>
<dbReference type="InterPro" id="IPR036291">
    <property type="entry name" value="NAD(P)-bd_dom_sf"/>
</dbReference>
<dbReference type="GO" id="GO:0032787">
    <property type="term" value="P:monocarboxylic acid metabolic process"/>
    <property type="evidence" value="ECO:0007669"/>
    <property type="project" value="UniProtKB-ARBA"/>
</dbReference>
<comment type="caution">
    <text evidence="4">The sequence shown here is derived from an EMBL/GenBank/DDBJ whole genome shotgun (WGS) entry which is preliminary data.</text>
</comment>
<feature type="region of interest" description="Disordered" evidence="3">
    <location>
        <begin position="1"/>
        <end position="32"/>
    </location>
</feature>
<dbReference type="InterPro" id="IPR002347">
    <property type="entry name" value="SDR_fam"/>
</dbReference>
<evidence type="ECO:0000256" key="2">
    <source>
        <dbReference type="ARBA" id="ARBA00023002"/>
    </source>
</evidence>
<name>A0A2A6FQA8_9MICO</name>
<dbReference type="Pfam" id="PF13561">
    <property type="entry name" value="adh_short_C2"/>
    <property type="match status" value="1"/>
</dbReference>
<organism evidence="4 5">
    <name type="scientific">Candidatus Lumbricidiphila eiseniae</name>
    <dbReference type="NCBI Taxonomy" id="1969409"/>
    <lineage>
        <taxon>Bacteria</taxon>
        <taxon>Bacillati</taxon>
        <taxon>Actinomycetota</taxon>
        <taxon>Actinomycetes</taxon>
        <taxon>Micrococcales</taxon>
        <taxon>Microbacteriaceae</taxon>
        <taxon>Candidatus Lumbricidiphila</taxon>
    </lineage>
</organism>
<reference evidence="5" key="1">
    <citation type="submission" date="2017-03" db="EMBL/GenBank/DDBJ databases">
        <authorList>
            <person name="Lund M.B."/>
        </authorList>
    </citation>
    <scope>NUCLEOTIDE SEQUENCE [LARGE SCALE GENOMIC DNA]</scope>
</reference>
<dbReference type="PRINTS" id="PR00081">
    <property type="entry name" value="GDHRDH"/>
</dbReference>
<dbReference type="PRINTS" id="PR00080">
    <property type="entry name" value="SDRFAMILY"/>
</dbReference>
<feature type="compositionally biased region" description="Polar residues" evidence="3">
    <location>
        <begin position="15"/>
        <end position="30"/>
    </location>
</feature>
<dbReference type="FunFam" id="3.40.50.720:FF:000084">
    <property type="entry name" value="Short-chain dehydrogenase reductase"/>
    <property type="match status" value="1"/>
</dbReference>
<comment type="similarity">
    <text evidence="1">Belongs to the short-chain dehydrogenases/reductases (SDR) family.</text>
</comment>
<evidence type="ECO:0008006" key="6">
    <source>
        <dbReference type="Google" id="ProtNLM"/>
    </source>
</evidence>
<dbReference type="PANTHER" id="PTHR42879">
    <property type="entry name" value="3-OXOACYL-(ACYL-CARRIER-PROTEIN) REDUCTASE"/>
    <property type="match status" value="1"/>
</dbReference>
<dbReference type="InterPro" id="IPR020904">
    <property type="entry name" value="Sc_DH/Rdtase_CS"/>
</dbReference>
<dbReference type="EMBL" id="NAEP01000041">
    <property type="protein sequence ID" value="PDQ35055.1"/>
    <property type="molecule type" value="Genomic_DNA"/>
</dbReference>
<dbReference type="CDD" id="cd05233">
    <property type="entry name" value="SDR_c"/>
    <property type="match status" value="1"/>
</dbReference>
<dbReference type="AlphaFoldDB" id="A0A2A6FQA8"/>
<gene>
    <name evidence="4" type="ORF">B5766_07980</name>
</gene>
<dbReference type="PANTHER" id="PTHR42879:SF2">
    <property type="entry name" value="3-OXOACYL-[ACYL-CARRIER-PROTEIN] REDUCTASE FABG"/>
    <property type="match status" value="1"/>
</dbReference>
<evidence type="ECO:0000256" key="1">
    <source>
        <dbReference type="ARBA" id="ARBA00006484"/>
    </source>
</evidence>
<dbReference type="PROSITE" id="PS00061">
    <property type="entry name" value="ADH_SHORT"/>
    <property type="match status" value="1"/>
</dbReference>
<protein>
    <recommendedName>
        <fullName evidence="6">Short-chain dehydrogenase</fullName>
    </recommendedName>
</protein>
<sequence length="300" mass="31738">MDQQEDEAVRAPRNRVSQAPQDEAVQTPQNDPARLIVVTGGAGGGIGQGISRALAVEGWSVVIADREEKEAIALADQLVAEGLSALGTYLDVVDESTVNTLFREFVPKNGKLCGLVNSAGVGLVKTLGDVSTAEWDRIHTVNLRGAFLCAREAIAHFRTHGGGSIVNIGSVQAIAPEVGYSTYSAAKTGMIGLTRGIAADHGRENIRCNIIHPGLVDSPLNRQLIAQWGDPEAWIRNFAESRQMLPSTITPEEIGAAVAFLMSHKSRSITGVELPIDGGNSIWQGLNAINEEQANTGGTA</sequence>